<dbReference type="EMBL" id="LR590464">
    <property type="protein sequence ID" value="VTP69098.1"/>
    <property type="molecule type" value="Genomic_DNA"/>
</dbReference>
<proteinExistence type="predicted"/>
<evidence type="ECO:0000313" key="1">
    <source>
        <dbReference type="EMBL" id="VTP69098.1"/>
    </source>
</evidence>
<dbReference type="Proteomes" id="UP000310719">
    <property type="component" value="Chromosome"/>
</dbReference>
<dbReference type="AlphaFoldDB" id="A0A4U9HWN2"/>
<protein>
    <submittedName>
        <fullName evidence="1">Uncharacterized protein</fullName>
    </submittedName>
</protein>
<organism evidence="1 2">
    <name type="scientific">Leclercia adecarboxylata</name>
    <dbReference type="NCBI Taxonomy" id="83655"/>
    <lineage>
        <taxon>Bacteria</taxon>
        <taxon>Pseudomonadati</taxon>
        <taxon>Pseudomonadota</taxon>
        <taxon>Gammaproteobacteria</taxon>
        <taxon>Enterobacterales</taxon>
        <taxon>Enterobacteriaceae</taxon>
        <taxon>Leclercia</taxon>
    </lineage>
</organism>
<gene>
    <name evidence="1" type="ORF">NCTC13032_03989</name>
</gene>
<reference evidence="1 2" key="1">
    <citation type="submission" date="2019-05" db="EMBL/GenBank/DDBJ databases">
        <authorList>
            <consortium name="Pathogen Informatics"/>
        </authorList>
    </citation>
    <scope>NUCLEOTIDE SEQUENCE [LARGE SCALE GENOMIC DNA]</scope>
    <source>
        <strain evidence="1 2">NCTC13032</strain>
    </source>
</reference>
<accession>A0A4U9HWN2</accession>
<evidence type="ECO:0000313" key="2">
    <source>
        <dbReference type="Proteomes" id="UP000310719"/>
    </source>
</evidence>
<name>A0A4U9HWN2_9ENTR</name>
<sequence length="85" mass="9684">MNILRTQNGVNPPVANNCDRFWQIWQEKISKSDEYQVLEVIKKSTTRWGESDFFAANYQTAGRAITLRVSMRTSAIVTSITSVTL</sequence>